<feature type="compositionally biased region" description="Acidic residues" evidence="1">
    <location>
        <begin position="1"/>
        <end position="27"/>
    </location>
</feature>
<dbReference type="EMBL" id="QGKY02000089">
    <property type="protein sequence ID" value="KAF2614876.1"/>
    <property type="molecule type" value="Genomic_DNA"/>
</dbReference>
<feature type="domain" description="Transposase MuDR plant" evidence="2">
    <location>
        <begin position="50"/>
        <end position="101"/>
    </location>
</feature>
<evidence type="ECO:0000313" key="3">
    <source>
        <dbReference type="EMBL" id="KAF2614876.1"/>
    </source>
</evidence>
<feature type="region of interest" description="Disordered" evidence="1">
    <location>
        <begin position="1"/>
        <end position="35"/>
    </location>
</feature>
<protein>
    <recommendedName>
        <fullName evidence="2">Transposase MuDR plant domain-containing protein</fullName>
    </recommendedName>
</protein>
<evidence type="ECO:0000256" key="1">
    <source>
        <dbReference type="SAM" id="MobiDB-lite"/>
    </source>
</evidence>
<evidence type="ECO:0000313" key="5">
    <source>
        <dbReference type="Proteomes" id="UP000266723"/>
    </source>
</evidence>
<evidence type="ECO:0000313" key="4">
    <source>
        <dbReference type="EMBL" id="KAF3545943.1"/>
    </source>
</evidence>
<organism evidence="3">
    <name type="scientific">Brassica cretica</name>
    <name type="common">Mustard</name>
    <dbReference type="NCBI Taxonomy" id="69181"/>
    <lineage>
        <taxon>Eukaryota</taxon>
        <taxon>Viridiplantae</taxon>
        <taxon>Streptophyta</taxon>
        <taxon>Embryophyta</taxon>
        <taxon>Tracheophyta</taxon>
        <taxon>Spermatophyta</taxon>
        <taxon>Magnoliopsida</taxon>
        <taxon>eudicotyledons</taxon>
        <taxon>Gunneridae</taxon>
        <taxon>Pentapetalae</taxon>
        <taxon>rosids</taxon>
        <taxon>malvids</taxon>
        <taxon>Brassicales</taxon>
        <taxon>Brassicaceae</taxon>
        <taxon>Brassiceae</taxon>
        <taxon>Brassica</taxon>
    </lineage>
</organism>
<name>A0A8S9MCB7_BRACR</name>
<reference evidence="4" key="2">
    <citation type="submission" date="2019-12" db="EMBL/GenBank/DDBJ databases">
        <authorList>
            <person name="Studholme D.J."/>
            <person name="Sarris P."/>
        </authorList>
    </citation>
    <scope>NUCLEOTIDE SEQUENCE</scope>
    <source>
        <strain evidence="4">PFS-1207/04</strain>
        <tissue evidence="4">Leaf</tissue>
    </source>
</reference>
<dbReference type="InterPro" id="IPR004332">
    <property type="entry name" value="Transposase_MuDR"/>
</dbReference>
<dbReference type="AlphaFoldDB" id="A0A8S9MCB7"/>
<sequence>MSYEASDDIYSETELEEEDVKLDESDDDNKRDKDTINEKSVRFSLVDVVNKGQHFTCKRALKTTMEICAMKNNFDHKLGKSDKKVWYVRCADDDCSWRVCA</sequence>
<comment type="caution">
    <text evidence="3">The sequence shown here is derived from an EMBL/GenBank/DDBJ whole genome shotgun (WGS) entry which is preliminary data.</text>
</comment>
<accession>A0A8S9MCB7</accession>
<gene>
    <name evidence="4" type="ORF">DY000_02007451</name>
    <name evidence="3" type="ORF">F2Q70_00011901</name>
</gene>
<dbReference type="Proteomes" id="UP000266723">
    <property type="component" value="Unassembled WGS sequence"/>
</dbReference>
<reference evidence="3" key="1">
    <citation type="submission" date="2019-12" db="EMBL/GenBank/DDBJ databases">
        <title>Genome sequencing and annotation of Brassica cretica.</title>
        <authorList>
            <person name="Studholme D.J."/>
            <person name="Sarris P.F."/>
        </authorList>
    </citation>
    <scope>NUCLEOTIDE SEQUENCE</scope>
    <source>
        <strain evidence="3">PFS-102/07</strain>
        <tissue evidence="3">Leaf</tissue>
    </source>
</reference>
<reference evidence="4 5" key="3">
    <citation type="journal article" date="2020" name="BMC Genomics">
        <title>Intraspecific diversification of the crop wild relative Brassica cretica Lam. using demographic model selection.</title>
        <authorList>
            <person name="Kioukis A."/>
            <person name="Michalopoulou V.A."/>
            <person name="Briers L."/>
            <person name="Pirintsos S."/>
            <person name="Studholme D.J."/>
            <person name="Pavlidis P."/>
            <person name="Sarris P.F."/>
        </authorList>
    </citation>
    <scope>NUCLEOTIDE SEQUENCE [LARGE SCALE GENOMIC DNA]</scope>
    <source>
        <strain evidence="5">cv. PFS-1207/04</strain>
        <strain evidence="4">PFS-1207/04</strain>
    </source>
</reference>
<dbReference type="Pfam" id="PF03108">
    <property type="entry name" value="DBD_Tnp_Mut"/>
    <property type="match status" value="1"/>
</dbReference>
<dbReference type="EMBL" id="QGKV02000832">
    <property type="protein sequence ID" value="KAF3545943.1"/>
    <property type="molecule type" value="Genomic_DNA"/>
</dbReference>
<keyword evidence="5" id="KW-1185">Reference proteome</keyword>
<evidence type="ECO:0000259" key="2">
    <source>
        <dbReference type="Pfam" id="PF03108"/>
    </source>
</evidence>
<proteinExistence type="predicted"/>